<dbReference type="RefSeq" id="WP_011826502.1">
    <property type="nucleotide sequence ID" value="NC_008820.1"/>
</dbReference>
<dbReference type="KEGG" id="pmf:P9303_18771"/>
<dbReference type="STRING" id="59922.P9303_18771"/>
<dbReference type="BioCyc" id="PMAR59922:G1G80-1627-MONOMER"/>
<dbReference type="InterPro" id="IPR025638">
    <property type="entry name" value="DUF4336"/>
</dbReference>
<name>A2CAV9_PROM3</name>
<accession>A2CAV9</accession>
<gene>
    <name evidence="1" type="ordered locus">P9303_18771</name>
</gene>
<evidence type="ECO:0000313" key="1">
    <source>
        <dbReference type="EMBL" id="ABM78619.1"/>
    </source>
</evidence>
<protein>
    <recommendedName>
        <fullName evidence="3">DUF4336 domain-containing protein</fullName>
    </recommendedName>
</protein>
<dbReference type="PANTHER" id="PTHR33835">
    <property type="entry name" value="YALI0C07656P"/>
    <property type="match status" value="1"/>
</dbReference>
<evidence type="ECO:0008006" key="3">
    <source>
        <dbReference type="Google" id="ProtNLM"/>
    </source>
</evidence>
<dbReference type="PANTHER" id="PTHR33835:SF2">
    <property type="entry name" value="LYSINE-TRNA LIGASE"/>
    <property type="match status" value="1"/>
</dbReference>
<evidence type="ECO:0000313" key="2">
    <source>
        <dbReference type="Proteomes" id="UP000002274"/>
    </source>
</evidence>
<proteinExistence type="predicted"/>
<dbReference type="Proteomes" id="UP000002274">
    <property type="component" value="Chromosome"/>
</dbReference>
<dbReference type="AlphaFoldDB" id="A2CAV9"/>
<reference evidence="1 2" key="1">
    <citation type="journal article" date="2007" name="PLoS Genet.">
        <title>Patterns and implications of gene gain and loss in the evolution of Prochlorococcus.</title>
        <authorList>
            <person name="Kettler G.C."/>
            <person name="Martiny A.C."/>
            <person name="Huang K."/>
            <person name="Zucker J."/>
            <person name="Coleman M.L."/>
            <person name="Rodrigue S."/>
            <person name="Chen F."/>
            <person name="Lapidus A."/>
            <person name="Ferriera S."/>
            <person name="Johnson J."/>
            <person name="Steglich C."/>
            <person name="Church G.M."/>
            <person name="Richardson P."/>
            <person name="Chisholm S.W."/>
        </authorList>
    </citation>
    <scope>NUCLEOTIDE SEQUENCE [LARGE SCALE GENOMIC DNA]</scope>
    <source>
        <strain evidence="1 2">MIT 9303</strain>
    </source>
</reference>
<sequence length="407" mass="45685">MTPENQAIARQVSAHKTVSWLDQEWPWWPLLPLYPYGQRRTLVRELIPNQIWSFEQLQGLYYVAVPVRLTVVKVPGGLMLFNPLPPTPELRRALADLEATHGNVVTIVLPTASGLEHKLSLPAMARAFPQAEVWVCPGQWSFPISLPSSWLGIPARRTKVLQEDGFPHPDSCTWLPLGPLDLGLGRFEEVACFHRASGAVLVTDALVGIEAEPPALFDLDPTPLLFHARDRGDQPLEDSPQARRRGWARVVLFATYLKPGPLVIPPLLEVLRNAFRPGTLSPKAHFGLFPFAWQPGWEAAAQERLGKNGPLLQVAPVLERLVFPRAKDVLLEWLDEMRRLKGMRWLVSAHFSDIVAFKPHHVRSLSESISRRPWAINQASWSFLGSVDQRLLSLGVVPKDPQAAFRD</sequence>
<organism evidence="1 2">
    <name type="scientific">Prochlorococcus marinus (strain MIT 9303)</name>
    <dbReference type="NCBI Taxonomy" id="59922"/>
    <lineage>
        <taxon>Bacteria</taxon>
        <taxon>Bacillati</taxon>
        <taxon>Cyanobacteriota</taxon>
        <taxon>Cyanophyceae</taxon>
        <taxon>Synechococcales</taxon>
        <taxon>Prochlorococcaceae</taxon>
        <taxon>Prochlorococcus</taxon>
    </lineage>
</organism>
<dbReference type="HOGENOM" id="CLU_042215_1_0_3"/>
<dbReference type="Pfam" id="PF14234">
    <property type="entry name" value="DUF4336"/>
    <property type="match status" value="1"/>
</dbReference>
<dbReference type="EMBL" id="CP000554">
    <property type="protein sequence ID" value="ABM78619.1"/>
    <property type="molecule type" value="Genomic_DNA"/>
</dbReference>